<dbReference type="InterPro" id="IPR035966">
    <property type="entry name" value="PKF_sf"/>
</dbReference>
<dbReference type="FunFam" id="3.40.50.460:FF:000002">
    <property type="entry name" value="ATP-dependent 6-phosphofructokinase"/>
    <property type="match status" value="1"/>
</dbReference>
<evidence type="ECO:0000256" key="8">
    <source>
        <dbReference type="ARBA" id="ARBA00022723"/>
    </source>
</evidence>
<evidence type="ECO:0000256" key="1">
    <source>
        <dbReference type="ARBA" id="ARBA00001946"/>
    </source>
</evidence>
<dbReference type="AlphaFoldDB" id="A0A1I2TKG9"/>
<dbReference type="Pfam" id="PF00365">
    <property type="entry name" value="PFK"/>
    <property type="match status" value="1"/>
</dbReference>
<keyword evidence="13" id="KW-0324">Glycolysis</keyword>
<comment type="similarity">
    <text evidence="14">Belongs to the phosphofructokinase type A (PFKA) family.</text>
</comment>
<dbReference type="GO" id="GO:0005524">
    <property type="term" value="F:ATP binding"/>
    <property type="evidence" value="ECO:0007669"/>
    <property type="project" value="UniProtKB-KW"/>
</dbReference>
<dbReference type="GO" id="GO:0005945">
    <property type="term" value="C:6-phosphofructokinase complex"/>
    <property type="evidence" value="ECO:0007669"/>
    <property type="project" value="TreeGrafter"/>
</dbReference>
<dbReference type="OrthoDB" id="9802503at2"/>
<evidence type="ECO:0000256" key="2">
    <source>
        <dbReference type="ARBA" id="ARBA00002659"/>
    </source>
</evidence>
<organism evidence="17 18">
    <name type="scientific">Halobacillus alkaliphilus</name>
    <dbReference type="NCBI Taxonomy" id="396056"/>
    <lineage>
        <taxon>Bacteria</taxon>
        <taxon>Bacillati</taxon>
        <taxon>Bacillota</taxon>
        <taxon>Bacilli</taxon>
        <taxon>Bacillales</taxon>
        <taxon>Bacillaceae</taxon>
        <taxon>Halobacillus</taxon>
    </lineage>
</organism>
<keyword evidence="10 17" id="KW-0418">Kinase</keyword>
<dbReference type="UniPathway" id="UPA00109">
    <property type="reaction ID" value="UER00182"/>
</dbReference>
<evidence type="ECO:0000256" key="14">
    <source>
        <dbReference type="ARBA" id="ARBA00038478"/>
    </source>
</evidence>
<evidence type="ECO:0000256" key="11">
    <source>
        <dbReference type="ARBA" id="ARBA00022840"/>
    </source>
</evidence>
<keyword evidence="18" id="KW-1185">Reference proteome</keyword>
<keyword evidence="6" id="KW-0963">Cytoplasm</keyword>
<dbReference type="PANTHER" id="PTHR13697">
    <property type="entry name" value="PHOSPHOFRUCTOKINASE"/>
    <property type="match status" value="1"/>
</dbReference>
<dbReference type="Gene3D" id="3.40.50.460">
    <property type="entry name" value="Phosphofructokinase domain"/>
    <property type="match status" value="1"/>
</dbReference>
<evidence type="ECO:0000256" key="9">
    <source>
        <dbReference type="ARBA" id="ARBA00022741"/>
    </source>
</evidence>
<dbReference type="EC" id="2.7.1.11" evidence="5"/>
<dbReference type="GO" id="GO:0042802">
    <property type="term" value="F:identical protein binding"/>
    <property type="evidence" value="ECO:0007669"/>
    <property type="project" value="TreeGrafter"/>
</dbReference>
<keyword evidence="9" id="KW-0547">Nucleotide-binding</keyword>
<dbReference type="GO" id="GO:0048029">
    <property type="term" value="F:monosaccharide binding"/>
    <property type="evidence" value="ECO:0007669"/>
    <property type="project" value="TreeGrafter"/>
</dbReference>
<keyword evidence="12" id="KW-0460">Magnesium</keyword>
<dbReference type="InterPro" id="IPR022953">
    <property type="entry name" value="ATP_PFK"/>
</dbReference>
<dbReference type="GO" id="GO:0046872">
    <property type="term" value="F:metal ion binding"/>
    <property type="evidence" value="ECO:0007669"/>
    <property type="project" value="UniProtKB-KW"/>
</dbReference>
<evidence type="ECO:0000256" key="3">
    <source>
        <dbReference type="ARBA" id="ARBA00004496"/>
    </source>
</evidence>
<dbReference type="GO" id="GO:0070095">
    <property type="term" value="F:fructose-6-phosphate binding"/>
    <property type="evidence" value="ECO:0007669"/>
    <property type="project" value="TreeGrafter"/>
</dbReference>
<dbReference type="SUPFAM" id="SSF53784">
    <property type="entry name" value="Phosphofructokinase"/>
    <property type="match status" value="1"/>
</dbReference>
<dbReference type="EMBL" id="FOOG01000067">
    <property type="protein sequence ID" value="SFG62976.1"/>
    <property type="molecule type" value="Genomic_DNA"/>
</dbReference>
<dbReference type="PIRSF" id="PIRSF000532">
    <property type="entry name" value="ATP_PFK_prok"/>
    <property type="match status" value="1"/>
</dbReference>
<evidence type="ECO:0000256" key="12">
    <source>
        <dbReference type="ARBA" id="ARBA00022842"/>
    </source>
</evidence>
<comment type="subcellular location">
    <subcellularLocation>
        <location evidence="3">Cytoplasm</location>
    </subcellularLocation>
</comment>
<evidence type="ECO:0000313" key="18">
    <source>
        <dbReference type="Proteomes" id="UP000198897"/>
    </source>
</evidence>
<evidence type="ECO:0000256" key="10">
    <source>
        <dbReference type="ARBA" id="ARBA00022777"/>
    </source>
</evidence>
<dbReference type="InterPro" id="IPR000023">
    <property type="entry name" value="Phosphofructokinase_dom"/>
</dbReference>
<proteinExistence type="inferred from homology"/>
<evidence type="ECO:0000256" key="15">
    <source>
        <dbReference type="ARBA" id="ARBA00048070"/>
    </source>
</evidence>
<comment type="cofactor">
    <cofactor evidence="1">
        <name>Mg(2+)</name>
        <dbReference type="ChEBI" id="CHEBI:18420"/>
    </cofactor>
</comment>
<evidence type="ECO:0000256" key="5">
    <source>
        <dbReference type="ARBA" id="ARBA00012055"/>
    </source>
</evidence>
<dbReference type="PRINTS" id="PR00476">
    <property type="entry name" value="PHFRCTKINASE"/>
</dbReference>
<accession>A0A1I2TKG9</accession>
<keyword evidence="7" id="KW-0808">Transferase</keyword>
<keyword evidence="11" id="KW-0067">ATP-binding</keyword>
<comment type="catalytic activity">
    <reaction evidence="15">
        <text>beta-D-fructose 6-phosphate + ATP = beta-D-fructose 1,6-bisphosphate + ADP + H(+)</text>
        <dbReference type="Rhea" id="RHEA:16109"/>
        <dbReference type="ChEBI" id="CHEBI:15378"/>
        <dbReference type="ChEBI" id="CHEBI:30616"/>
        <dbReference type="ChEBI" id="CHEBI:32966"/>
        <dbReference type="ChEBI" id="CHEBI:57634"/>
        <dbReference type="ChEBI" id="CHEBI:456216"/>
        <dbReference type="EC" id="2.7.1.11"/>
    </reaction>
</comment>
<reference evidence="18" key="1">
    <citation type="submission" date="2016-10" db="EMBL/GenBank/DDBJ databases">
        <authorList>
            <person name="Varghese N."/>
            <person name="Submissions S."/>
        </authorList>
    </citation>
    <scope>NUCLEOTIDE SEQUENCE [LARGE SCALE GENOMIC DNA]</scope>
    <source>
        <strain evidence="18">FP5</strain>
    </source>
</reference>
<comment type="pathway">
    <text evidence="4">Carbohydrate degradation; glycolysis; D-glyceraldehyde 3-phosphate and glycerone phosphate from D-glucose: step 3/4.</text>
</comment>
<dbReference type="Proteomes" id="UP000198897">
    <property type="component" value="Unassembled WGS sequence"/>
</dbReference>
<evidence type="ECO:0000256" key="4">
    <source>
        <dbReference type="ARBA" id="ARBA00004679"/>
    </source>
</evidence>
<sequence>MNRIGVLTSGEDAPGMNAAIRAVVRAGTYHGVEMVGVKHGSYGVIHGLFQEMDEKSVSSIMQRGGTILQSSISEEIYTEEGLQRALGNLKNENIEALIIIGGKEALKTARAFHKHGFSSMVIPATIESNIPGVDYTVGFHTALNNIIHYIDRIRDTASSHEKTSIVEVAGDDAGKIAYYAGLAGGAENILIPGWKENADDIIQHIKDGEEKRYSIIVIAEGSINSADFKRQLKEQAGVESRLIVLGDTQRGGAPTGIDRILASQLGAFAIESLLNNETSKMVGILHNELVSYDLSEVPSHRSNMDENMYQLFKKLS</sequence>
<dbReference type="InterPro" id="IPR012003">
    <property type="entry name" value="ATP_PFK_prok-type"/>
</dbReference>
<evidence type="ECO:0000256" key="6">
    <source>
        <dbReference type="ARBA" id="ARBA00022490"/>
    </source>
</evidence>
<dbReference type="PANTHER" id="PTHR13697:SF4">
    <property type="entry name" value="ATP-DEPENDENT 6-PHOSPHOFRUCTOKINASE"/>
    <property type="match status" value="1"/>
</dbReference>
<dbReference type="NCBIfam" id="NF002872">
    <property type="entry name" value="PRK03202.1"/>
    <property type="match status" value="1"/>
</dbReference>
<evidence type="ECO:0000256" key="7">
    <source>
        <dbReference type="ARBA" id="ARBA00022679"/>
    </source>
</evidence>
<dbReference type="GO" id="GO:0003872">
    <property type="term" value="F:6-phosphofructokinase activity"/>
    <property type="evidence" value="ECO:0007669"/>
    <property type="project" value="UniProtKB-EC"/>
</dbReference>
<name>A0A1I2TKG9_9BACI</name>
<dbReference type="GO" id="GO:0061621">
    <property type="term" value="P:canonical glycolysis"/>
    <property type="evidence" value="ECO:0007669"/>
    <property type="project" value="TreeGrafter"/>
</dbReference>
<dbReference type="Gene3D" id="3.40.50.450">
    <property type="match status" value="1"/>
</dbReference>
<evidence type="ECO:0000313" key="17">
    <source>
        <dbReference type="EMBL" id="SFG62976.1"/>
    </source>
</evidence>
<dbReference type="GO" id="GO:0006002">
    <property type="term" value="P:fructose 6-phosphate metabolic process"/>
    <property type="evidence" value="ECO:0007669"/>
    <property type="project" value="InterPro"/>
</dbReference>
<dbReference type="GO" id="GO:0030388">
    <property type="term" value="P:fructose 1,6-bisphosphate metabolic process"/>
    <property type="evidence" value="ECO:0007669"/>
    <property type="project" value="TreeGrafter"/>
</dbReference>
<protein>
    <recommendedName>
        <fullName evidence="5">6-phosphofructokinase</fullName>
        <ecNumber evidence="5">2.7.1.11</ecNumber>
    </recommendedName>
</protein>
<gene>
    <name evidence="17" type="ORF">SAMN05216353_1673</name>
</gene>
<comment type="function">
    <text evidence="2">Catalyzes the phosphorylation of D-fructose 6-phosphate to fructose 1,6-bisphosphate by ATP, the first committing step of glycolysis.</text>
</comment>
<dbReference type="RefSeq" id="WP_089754809.1">
    <property type="nucleotide sequence ID" value="NZ_FOOG01000067.1"/>
</dbReference>
<evidence type="ECO:0000256" key="13">
    <source>
        <dbReference type="ARBA" id="ARBA00023152"/>
    </source>
</evidence>
<evidence type="ECO:0000259" key="16">
    <source>
        <dbReference type="Pfam" id="PF00365"/>
    </source>
</evidence>
<dbReference type="GO" id="GO:0016208">
    <property type="term" value="F:AMP binding"/>
    <property type="evidence" value="ECO:0007669"/>
    <property type="project" value="TreeGrafter"/>
</dbReference>
<feature type="domain" description="Phosphofructokinase" evidence="16">
    <location>
        <begin position="3"/>
        <end position="272"/>
    </location>
</feature>
<keyword evidence="8" id="KW-0479">Metal-binding</keyword>